<sequence length="167" mass="18689">MSSGVVNIGRDVRAERVVERPRTVSELGNLARTMLTPTEVPYSVGFEQFENCQVVTLDISDSSATKCLKRNILNSSQKEFKSLLLGTRSAQRKKRQSRRCMPMVNVSRGPGVESNVLKYLVGMQRKPITRPVPSLRLAHLQSSLRSCSGPQEKSITLGQFTVEILRR</sequence>
<evidence type="ECO:0000313" key="2">
    <source>
        <dbReference type="Proteomes" id="UP000070700"/>
    </source>
</evidence>
<dbReference type="KEGG" id="psco:LY89DRAFT_124254"/>
<dbReference type="InParanoid" id="A0A194X493"/>
<proteinExistence type="predicted"/>
<dbReference type="Proteomes" id="UP000070700">
    <property type="component" value="Unassembled WGS sequence"/>
</dbReference>
<dbReference type="EMBL" id="KQ947419">
    <property type="protein sequence ID" value="KUJ14879.1"/>
    <property type="molecule type" value="Genomic_DNA"/>
</dbReference>
<evidence type="ECO:0000313" key="1">
    <source>
        <dbReference type="EMBL" id="KUJ14879.1"/>
    </source>
</evidence>
<accession>A0A194X493</accession>
<keyword evidence="2" id="KW-1185">Reference proteome</keyword>
<name>A0A194X493_MOLSC</name>
<reference evidence="1 2" key="1">
    <citation type="submission" date="2015-10" db="EMBL/GenBank/DDBJ databases">
        <title>Full genome of DAOMC 229536 Phialocephala scopiformis, a fungal endophyte of spruce producing the potent anti-insectan compound rugulosin.</title>
        <authorList>
            <consortium name="DOE Joint Genome Institute"/>
            <person name="Walker A.K."/>
            <person name="Frasz S.L."/>
            <person name="Seifert K.A."/>
            <person name="Miller J.D."/>
            <person name="Mondo S.J."/>
            <person name="Labutti K."/>
            <person name="Lipzen A."/>
            <person name="Dockter R."/>
            <person name="Kennedy M."/>
            <person name="Grigoriev I.V."/>
            <person name="Spatafora J.W."/>
        </authorList>
    </citation>
    <scope>NUCLEOTIDE SEQUENCE [LARGE SCALE GENOMIC DNA]</scope>
    <source>
        <strain evidence="1 2">CBS 120377</strain>
    </source>
</reference>
<dbReference type="RefSeq" id="XP_018069234.1">
    <property type="nucleotide sequence ID" value="XM_018205182.1"/>
</dbReference>
<protein>
    <submittedName>
        <fullName evidence="1">Uncharacterized protein</fullName>
    </submittedName>
</protein>
<dbReference type="AlphaFoldDB" id="A0A194X493"/>
<organism evidence="1 2">
    <name type="scientific">Mollisia scopiformis</name>
    <name type="common">Conifer needle endophyte fungus</name>
    <name type="synonym">Phialocephala scopiformis</name>
    <dbReference type="NCBI Taxonomy" id="149040"/>
    <lineage>
        <taxon>Eukaryota</taxon>
        <taxon>Fungi</taxon>
        <taxon>Dikarya</taxon>
        <taxon>Ascomycota</taxon>
        <taxon>Pezizomycotina</taxon>
        <taxon>Leotiomycetes</taxon>
        <taxon>Helotiales</taxon>
        <taxon>Mollisiaceae</taxon>
        <taxon>Mollisia</taxon>
    </lineage>
</organism>
<gene>
    <name evidence="1" type="ORF">LY89DRAFT_124254</name>
</gene>
<dbReference type="GeneID" id="28814908"/>